<sequence>MSAQLLTTLSTKSRAELLQLTKKFIPPLLPTYYKGQCGKIVIIGGCEDYTGAPYFSAHATAQLGCDLTHVICELGAGTVIKSYSPDLMVHPYLRDSRFLQNKINNKGWSEREFLRDEVLPKVNSILDKVQVVVVGPGFGRDELMLLSLELILKEIKKRNLPVVLDADALYLLSLKPELIKGYDNAILTPNLIEFKRIYDSVFNNSKADTQFQQEKSESELIKKVQSLSNYFNCTILHKGANDIIVYQDEVLINEDQGSNKRVGGQGDSLTGMISTLLAWGTSAYKQQIWPGAKEPPILSDSQIKLLSVYGGCCLTKLSAAKAFKEYGRSMQTSDLHKFIHPSYKELFDV</sequence>
<dbReference type="Proteomes" id="UP001165064">
    <property type="component" value="Unassembled WGS sequence"/>
</dbReference>
<proteinExistence type="predicted"/>
<evidence type="ECO:0000313" key="1">
    <source>
        <dbReference type="EMBL" id="GME75810.1"/>
    </source>
</evidence>
<organism evidence="1 2">
    <name type="scientific">Ambrosiozyma monospora</name>
    <name type="common">Yeast</name>
    <name type="synonym">Endomycopsis monosporus</name>
    <dbReference type="NCBI Taxonomy" id="43982"/>
    <lineage>
        <taxon>Eukaryota</taxon>
        <taxon>Fungi</taxon>
        <taxon>Dikarya</taxon>
        <taxon>Ascomycota</taxon>
        <taxon>Saccharomycotina</taxon>
        <taxon>Pichiomycetes</taxon>
        <taxon>Pichiales</taxon>
        <taxon>Pichiaceae</taxon>
        <taxon>Ambrosiozyma</taxon>
    </lineage>
</organism>
<gene>
    <name evidence="1" type="ORF">Amon02_000231900</name>
</gene>
<evidence type="ECO:0000313" key="2">
    <source>
        <dbReference type="Proteomes" id="UP001165064"/>
    </source>
</evidence>
<name>A0ACB5SXI8_AMBMO</name>
<dbReference type="EMBL" id="BSXS01001323">
    <property type="protein sequence ID" value="GME75810.1"/>
    <property type="molecule type" value="Genomic_DNA"/>
</dbReference>
<accession>A0ACB5SXI8</accession>
<keyword evidence="2" id="KW-1185">Reference proteome</keyword>
<reference evidence="1" key="1">
    <citation type="submission" date="2023-04" db="EMBL/GenBank/DDBJ databases">
        <title>Ambrosiozyma monospora NBRC 10751.</title>
        <authorList>
            <person name="Ichikawa N."/>
            <person name="Sato H."/>
            <person name="Tonouchi N."/>
        </authorList>
    </citation>
    <scope>NUCLEOTIDE SEQUENCE</scope>
    <source>
        <strain evidence="1">NBRC 10751</strain>
    </source>
</reference>
<comment type="caution">
    <text evidence="1">The sequence shown here is derived from an EMBL/GenBank/DDBJ whole genome shotgun (WGS) entry which is preliminary data.</text>
</comment>
<protein>
    <submittedName>
        <fullName evidence="1">Unnamed protein product</fullName>
    </submittedName>
</protein>